<protein>
    <submittedName>
        <fullName evidence="2">Uncharacterized protein</fullName>
    </submittedName>
</protein>
<reference evidence="3" key="1">
    <citation type="submission" date="2017-03" db="EMBL/GenBank/DDBJ databases">
        <authorList>
            <person name="Rodrigo-Torres L."/>
            <person name="Arahal R.D."/>
            <person name="Lucena T."/>
        </authorList>
    </citation>
    <scope>NUCLEOTIDE SEQUENCE [LARGE SCALE GENOMIC DNA]</scope>
    <source>
        <strain evidence="3">CECT 8411</strain>
    </source>
</reference>
<name>A0A1X6Z8F2_9RHOB</name>
<dbReference type="Proteomes" id="UP000193778">
    <property type="component" value="Unassembled WGS sequence"/>
</dbReference>
<dbReference type="OrthoDB" id="8478972at2"/>
<feature type="transmembrane region" description="Helical" evidence="1">
    <location>
        <begin position="12"/>
        <end position="34"/>
    </location>
</feature>
<evidence type="ECO:0000313" key="2">
    <source>
        <dbReference type="EMBL" id="SLN44318.1"/>
    </source>
</evidence>
<organism evidence="2 3">
    <name type="scientific">Ruegeria meonggei</name>
    <dbReference type="NCBI Taxonomy" id="1446476"/>
    <lineage>
        <taxon>Bacteria</taxon>
        <taxon>Pseudomonadati</taxon>
        <taxon>Pseudomonadota</taxon>
        <taxon>Alphaproteobacteria</taxon>
        <taxon>Rhodobacterales</taxon>
        <taxon>Roseobacteraceae</taxon>
        <taxon>Ruegeria</taxon>
    </lineage>
</organism>
<proteinExistence type="predicted"/>
<evidence type="ECO:0000313" key="3">
    <source>
        <dbReference type="Proteomes" id="UP000193778"/>
    </source>
</evidence>
<dbReference type="EMBL" id="FWFP01000005">
    <property type="protein sequence ID" value="SLN44318.1"/>
    <property type="molecule type" value="Genomic_DNA"/>
</dbReference>
<dbReference type="RefSeq" id="WP_143534871.1">
    <property type="nucleotide sequence ID" value="NZ_FWFP01000005.1"/>
</dbReference>
<gene>
    <name evidence="2" type="ORF">RUM8411_02038</name>
</gene>
<keyword evidence="1" id="KW-0472">Membrane</keyword>
<keyword evidence="3" id="KW-1185">Reference proteome</keyword>
<sequence length="83" mass="9351">MRISAGNFLFTNILLTCAFYISSFVSLGGAALSIEFTGAEIVSWFLENGWRSRTYVWARTFVSVSQVAALPPLPHRYVFLDLR</sequence>
<accession>A0A1X6Z8F2</accession>
<keyword evidence="1" id="KW-0812">Transmembrane</keyword>
<dbReference type="AlphaFoldDB" id="A0A1X6Z8F2"/>
<evidence type="ECO:0000256" key="1">
    <source>
        <dbReference type="SAM" id="Phobius"/>
    </source>
</evidence>
<keyword evidence="1" id="KW-1133">Transmembrane helix</keyword>